<accession>A0A816D787</accession>
<dbReference type="EMBL" id="CAJOBC010111306">
    <property type="protein sequence ID" value="CAF4529118.1"/>
    <property type="molecule type" value="Genomic_DNA"/>
</dbReference>
<evidence type="ECO:0000313" key="3">
    <source>
        <dbReference type="Proteomes" id="UP000663829"/>
    </source>
</evidence>
<evidence type="ECO:0000313" key="2">
    <source>
        <dbReference type="EMBL" id="CAF4529118.1"/>
    </source>
</evidence>
<name>A0A816D787_9BILA</name>
<dbReference type="AlphaFoldDB" id="A0A816D787"/>
<feature type="non-terminal residue" evidence="1">
    <location>
        <position position="1"/>
    </location>
</feature>
<proteinExistence type="predicted"/>
<dbReference type="Proteomes" id="UP000681722">
    <property type="component" value="Unassembled WGS sequence"/>
</dbReference>
<dbReference type="EMBL" id="CAJNOQ010043485">
    <property type="protein sequence ID" value="CAF1630512.1"/>
    <property type="molecule type" value="Genomic_DNA"/>
</dbReference>
<gene>
    <name evidence="1" type="ORF">GPM918_LOCUS44317</name>
    <name evidence="2" type="ORF">SRO942_LOCUS46112</name>
</gene>
<protein>
    <submittedName>
        <fullName evidence="1">Uncharacterized protein</fullName>
    </submittedName>
</protein>
<evidence type="ECO:0000313" key="1">
    <source>
        <dbReference type="EMBL" id="CAF1630512.1"/>
    </source>
</evidence>
<dbReference type="Proteomes" id="UP000663829">
    <property type="component" value="Unassembled WGS sequence"/>
</dbReference>
<dbReference type="OrthoDB" id="10056529at2759"/>
<sequence length="285" mass="33366">MDNRKLFTVWEKTDMFAGYHIVHYFNDTVKPFGILVKNIDEILFNDISYVENLNNIPPEKTKTFLNEVDKFIRDKHKQQELVTVIWYNYPYSQKEMRISLFGQKNHVRPTKKQLQQLINKHQMKKFKIQMNEVQHNHLMDECSQKLKEIEIQYKHDNVKLGIRQNEFQAPVYLIDKIKESINKMIFETFTVTFETISHVPSSEEISDLKQLAQQHNCHVDKIDTKTEIKVLSIPKGLAAASHLVSKLTIEQSNAFCSSTLVFRKASVSTASIKIHLVRSSLTEIK</sequence>
<comment type="caution">
    <text evidence="1">The sequence shown here is derived from an EMBL/GenBank/DDBJ whole genome shotgun (WGS) entry which is preliminary data.</text>
</comment>
<reference evidence="1" key="1">
    <citation type="submission" date="2021-02" db="EMBL/GenBank/DDBJ databases">
        <authorList>
            <person name="Nowell W R."/>
        </authorList>
    </citation>
    <scope>NUCLEOTIDE SEQUENCE</scope>
</reference>
<organism evidence="1 3">
    <name type="scientific">Didymodactylos carnosus</name>
    <dbReference type="NCBI Taxonomy" id="1234261"/>
    <lineage>
        <taxon>Eukaryota</taxon>
        <taxon>Metazoa</taxon>
        <taxon>Spiralia</taxon>
        <taxon>Gnathifera</taxon>
        <taxon>Rotifera</taxon>
        <taxon>Eurotatoria</taxon>
        <taxon>Bdelloidea</taxon>
        <taxon>Philodinida</taxon>
        <taxon>Philodinidae</taxon>
        <taxon>Didymodactylos</taxon>
    </lineage>
</organism>
<keyword evidence="3" id="KW-1185">Reference proteome</keyword>